<accession>A0AA35UN25</accession>
<keyword evidence="2" id="KW-1185">Reference proteome</keyword>
<name>A0AA35UN25_9PROT</name>
<proteinExistence type="predicted"/>
<evidence type="ECO:0000313" key="1">
    <source>
        <dbReference type="EMBL" id="CAI9120455.1"/>
    </source>
</evidence>
<protein>
    <submittedName>
        <fullName evidence="1">DUF2313 domain-containing protein</fullName>
    </submittedName>
</protein>
<dbReference type="AlphaFoldDB" id="A0AA35UN25"/>
<reference evidence="1" key="1">
    <citation type="submission" date="2023-03" db="EMBL/GenBank/DDBJ databases">
        <authorList>
            <person name="Cleenwerck I."/>
        </authorList>
    </citation>
    <scope>NUCLEOTIDE SEQUENCE</scope>
    <source>
        <strain evidence="1">LMG 32879</strain>
    </source>
</reference>
<sequence>MSRSAHDILAEWLCQLLPSGWAWPTDEASNLAGLLMALAIARAQLEADLAALLLEISPKTSTLLLDDYRAVLGPDPYGRDVGTLTQAQWQALLYSRWVARGGQSIAYYEALATSLGFTLTIYEPVAAVYGAFTYGDGTVYSTPEYDNFVWVVTLPRVGTGIEAIIRANQPADADVVFRYQSDGGFGNYPFDQIAFGS</sequence>
<gene>
    <name evidence="1" type="ORF">LMG32879_001288</name>
</gene>
<dbReference type="Proteomes" id="UP001176960">
    <property type="component" value="Unassembled WGS sequence"/>
</dbReference>
<evidence type="ECO:0000313" key="2">
    <source>
        <dbReference type="Proteomes" id="UP001176960"/>
    </source>
</evidence>
<comment type="caution">
    <text evidence="1">The sequence shown here is derived from an EMBL/GenBank/DDBJ whole genome shotgun (WGS) entry which is preliminary data.</text>
</comment>
<dbReference type="Pfam" id="PF10076">
    <property type="entry name" value="Phage_Mu_Gp48"/>
    <property type="match status" value="1"/>
</dbReference>
<dbReference type="InterPro" id="IPR018755">
    <property type="entry name" value="Phage_Mu_Gp48"/>
</dbReference>
<dbReference type="EMBL" id="CATKSH010000006">
    <property type="protein sequence ID" value="CAI9120455.1"/>
    <property type="molecule type" value="Genomic_DNA"/>
</dbReference>
<organism evidence="1 2">
    <name type="scientific">Brytella acorum</name>
    <dbReference type="NCBI Taxonomy" id="2959299"/>
    <lineage>
        <taxon>Bacteria</taxon>
        <taxon>Pseudomonadati</taxon>
        <taxon>Pseudomonadota</taxon>
        <taxon>Alphaproteobacteria</taxon>
        <taxon>Acetobacterales</taxon>
        <taxon>Acetobacteraceae</taxon>
        <taxon>Brytella</taxon>
    </lineage>
</organism>
<dbReference type="RefSeq" id="WP_289843528.1">
    <property type="nucleotide sequence ID" value="NZ_CATKSH010000006.1"/>
</dbReference>